<evidence type="ECO:0000313" key="2">
    <source>
        <dbReference type="EMBL" id="QGF24323.1"/>
    </source>
</evidence>
<dbReference type="AlphaFoldDB" id="A0A5Q2FGT6"/>
<dbReference type="CDD" id="cd16282">
    <property type="entry name" value="metallo-hydrolase-like_MBL-fold"/>
    <property type="match status" value="1"/>
</dbReference>
<dbReference type="SUPFAM" id="SSF56281">
    <property type="entry name" value="Metallo-hydrolase/oxidoreductase"/>
    <property type="match status" value="1"/>
</dbReference>
<feature type="domain" description="Metallo-beta-lactamase" evidence="1">
    <location>
        <begin position="33"/>
        <end position="213"/>
    </location>
</feature>
<evidence type="ECO:0000313" key="3">
    <source>
        <dbReference type="Proteomes" id="UP000386847"/>
    </source>
</evidence>
<dbReference type="GO" id="GO:0016787">
    <property type="term" value="F:hydrolase activity"/>
    <property type="evidence" value="ECO:0007669"/>
    <property type="project" value="UniProtKB-KW"/>
</dbReference>
<reference evidence="2 3" key="1">
    <citation type="submission" date="2019-10" db="EMBL/GenBank/DDBJ databases">
        <title>Genomic analysis of Raineyella sp. CBA3103.</title>
        <authorList>
            <person name="Roh S.W."/>
        </authorList>
    </citation>
    <scope>NUCLEOTIDE SEQUENCE [LARGE SCALE GENOMIC DNA]</scope>
    <source>
        <strain evidence="2 3">CBA3103</strain>
    </source>
</reference>
<gene>
    <name evidence="2" type="ORF">Rai3103_12370</name>
</gene>
<dbReference type="RefSeq" id="WP_153572852.1">
    <property type="nucleotide sequence ID" value="NZ_CP045725.1"/>
</dbReference>
<dbReference type="InterPro" id="IPR001279">
    <property type="entry name" value="Metallo-B-lactamas"/>
</dbReference>
<keyword evidence="3" id="KW-1185">Reference proteome</keyword>
<dbReference type="Proteomes" id="UP000386847">
    <property type="component" value="Chromosome"/>
</dbReference>
<dbReference type="SMART" id="SM00849">
    <property type="entry name" value="Lactamase_B"/>
    <property type="match status" value="1"/>
</dbReference>
<dbReference type="PANTHER" id="PTHR42951">
    <property type="entry name" value="METALLO-BETA-LACTAMASE DOMAIN-CONTAINING"/>
    <property type="match status" value="1"/>
</dbReference>
<dbReference type="KEGG" id="rain:Rai3103_12370"/>
<dbReference type="Gene3D" id="3.60.15.10">
    <property type="entry name" value="Ribonuclease Z/Hydroxyacylglutathione hydrolase-like"/>
    <property type="match status" value="1"/>
</dbReference>
<proteinExistence type="predicted"/>
<dbReference type="EMBL" id="CP045725">
    <property type="protein sequence ID" value="QGF24323.1"/>
    <property type="molecule type" value="Genomic_DNA"/>
</dbReference>
<accession>A0A5Q2FGT6</accession>
<keyword evidence="2" id="KW-0378">Hydrolase</keyword>
<dbReference type="Pfam" id="PF00753">
    <property type="entry name" value="Lactamase_B"/>
    <property type="match status" value="1"/>
</dbReference>
<dbReference type="InterPro" id="IPR050855">
    <property type="entry name" value="NDM-1-like"/>
</dbReference>
<evidence type="ECO:0000259" key="1">
    <source>
        <dbReference type="SMART" id="SM00849"/>
    </source>
</evidence>
<dbReference type="InterPro" id="IPR036866">
    <property type="entry name" value="RibonucZ/Hydroxyglut_hydro"/>
</dbReference>
<protein>
    <submittedName>
        <fullName evidence="2">MBL fold metallo-hydrolase</fullName>
    </submittedName>
</protein>
<name>A0A5Q2FGT6_9ACTN</name>
<dbReference type="PANTHER" id="PTHR42951:SF4">
    <property type="entry name" value="ACYL-COENZYME A THIOESTERASE MBLAC2"/>
    <property type="match status" value="1"/>
</dbReference>
<sequence length="294" mass="31085">MSDGPSLTVPSARLGRWEPIGDRTWRALAEPETVTVGLVAGTGGALVIDTGSTPAQGEEIRRTAEALAGVPVVAVALTHAHYDHVGGLAAFRDLPIVAHEHLGGHLADQQLLADLAPYGVGAGELPEPTATFGVARAVDLGDRVVELLSVGHAHTDHDVIAVVADAKIVFAGDIIEPAGPQIGADADPETWPGALDHLIGLMLRPGWRAYPGHGEPMEMADITLQRGWIASILGEVTNLVSDGIAYEEAATRGDWPFPWERIAPGVRRAYDVLAARGFAPRAQLPIIRKDIRED</sequence>
<organism evidence="2 3">
    <name type="scientific">Raineyella fluvialis</name>
    <dbReference type="NCBI Taxonomy" id="2662261"/>
    <lineage>
        <taxon>Bacteria</taxon>
        <taxon>Bacillati</taxon>
        <taxon>Actinomycetota</taxon>
        <taxon>Actinomycetes</taxon>
        <taxon>Propionibacteriales</taxon>
        <taxon>Propionibacteriaceae</taxon>
        <taxon>Raineyella</taxon>
    </lineage>
</organism>